<dbReference type="InterPro" id="IPR001789">
    <property type="entry name" value="Sig_transdc_resp-reg_receiver"/>
</dbReference>
<evidence type="ECO:0000256" key="5">
    <source>
        <dbReference type="ARBA" id="ARBA00023163"/>
    </source>
</evidence>
<keyword evidence="3" id="KW-0805">Transcription regulation</keyword>
<evidence type="ECO:0000256" key="1">
    <source>
        <dbReference type="ARBA" id="ARBA00018672"/>
    </source>
</evidence>
<name>A0A6N3C1V7_CLOBU</name>
<dbReference type="InterPro" id="IPR016032">
    <property type="entry name" value="Sig_transdc_resp-reg_C-effctor"/>
</dbReference>
<organism evidence="7">
    <name type="scientific">Clostridium butyricum</name>
    <dbReference type="NCBI Taxonomy" id="1492"/>
    <lineage>
        <taxon>Bacteria</taxon>
        <taxon>Bacillati</taxon>
        <taxon>Bacillota</taxon>
        <taxon>Clostridia</taxon>
        <taxon>Eubacteriales</taxon>
        <taxon>Clostridiaceae</taxon>
        <taxon>Clostridium</taxon>
    </lineage>
</organism>
<proteinExistence type="predicted"/>
<evidence type="ECO:0000256" key="2">
    <source>
        <dbReference type="ARBA" id="ARBA00022553"/>
    </source>
</evidence>
<gene>
    <name evidence="7" type="primary">degU_1</name>
    <name evidence="7" type="ORF">CBLFYP62_01451</name>
</gene>
<dbReference type="Gene3D" id="3.40.50.2300">
    <property type="match status" value="1"/>
</dbReference>
<dbReference type="PROSITE" id="PS50110">
    <property type="entry name" value="RESPONSE_REGULATORY"/>
    <property type="match status" value="1"/>
</dbReference>
<protein>
    <recommendedName>
        <fullName evidence="1">Stage 0 sporulation protein A homolog</fullName>
    </recommendedName>
</protein>
<evidence type="ECO:0000256" key="4">
    <source>
        <dbReference type="ARBA" id="ARBA00023125"/>
    </source>
</evidence>
<accession>A0A6N3C1V7</accession>
<dbReference type="InterPro" id="IPR011006">
    <property type="entry name" value="CheY-like_superfamily"/>
</dbReference>
<dbReference type="InterPro" id="IPR000792">
    <property type="entry name" value="Tscrpt_reg_LuxR_C"/>
</dbReference>
<dbReference type="InterPro" id="IPR039420">
    <property type="entry name" value="WalR-like"/>
</dbReference>
<dbReference type="InterPro" id="IPR058245">
    <property type="entry name" value="NreC/VraR/RcsB-like_REC"/>
</dbReference>
<keyword evidence="2" id="KW-0597">Phosphoprotein</keyword>
<dbReference type="SUPFAM" id="SSF46894">
    <property type="entry name" value="C-terminal effector domain of the bipartite response regulators"/>
    <property type="match status" value="1"/>
</dbReference>
<dbReference type="GO" id="GO:0003677">
    <property type="term" value="F:DNA binding"/>
    <property type="evidence" value="ECO:0007669"/>
    <property type="project" value="UniProtKB-KW"/>
</dbReference>
<dbReference type="Pfam" id="PF00196">
    <property type="entry name" value="GerE"/>
    <property type="match status" value="1"/>
</dbReference>
<sequence length="227" mass="25066">MIKVLIADDQELIRESLKIVLSADEKIQVTGTVSNGSDVIKSISKDKPNVILMDIRMPQMDGVQCTKVIKESYPDIKIIVLTTFDDDEYIFDALKYGASGYLLKGVSMKELIEGIHTVAGGGAMMNPDIATKVVRLFSRLAKGDLGIKVNSENVKSLGKTEWKVIVQIGRGLSNKEIAKVLFLSEGTVRNYLSQILNKLELRDRTQLAIWAVENGVTSGKMVADYEE</sequence>
<reference evidence="7" key="1">
    <citation type="submission" date="2019-11" db="EMBL/GenBank/DDBJ databases">
        <authorList>
            <person name="Feng L."/>
        </authorList>
    </citation>
    <scope>NUCLEOTIDE SEQUENCE</scope>
    <source>
        <strain evidence="7">CButyricumLFYP62</strain>
    </source>
</reference>
<comment type="function">
    <text evidence="6">May play the central regulatory role in sporulation. It may be an element of the effector pathway responsible for the activation of sporulation genes in response to nutritional stress. Spo0A may act in concert with spo0H (a sigma factor) to control the expression of some genes that are critical to the sporulation process.</text>
</comment>
<dbReference type="GO" id="GO:0006355">
    <property type="term" value="P:regulation of DNA-templated transcription"/>
    <property type="evidence" value="ECO:0007669"/>
    <property type="project" value="InterPro"/>
</dbReference>
<dbReference type="SMART" id="SM00448">
    <property type="entry name" value="REC"/>
    <property type="match status" value="1"/>
</dbReference>
<evidence type="ECO:0000256" key="3">
    <source>
        <dbReference type="ARBA" id="ARBA00023015"/>
    </source>
</evidence>
<dbReference type="SUPFAM" id="SSF52172">
    <property type="entry name" value="CheY-like"/>
    <property type="match status" value="1"/>
</dbReference>
<dbReference type="CDD" id="cd06170">
    <property type="entry name" value="LuxR_C_like"/>
    <property type="match status" value="1"/>
</dbReference>
<dbReference type="PANTHER" id="PTHR43214:SF40">
    <property type="entry name" value="TRANSCRIPTIONAL REGULATORY PROTEIN LNRK"/>
    <property type="match status" value="1"/>
</dbReference>
<dbReference type="SMART" id="SM00421">
    <property type="entry name" value="HTH_LUXR"/>
    <property type="match status" value="1"/>
</dbReference>
<evidence type="ECO:0000313" key="7">
    <source>
        <dbReference type="EMBL" id="VYU10065.1"/>
    </source>
</evidence>
<dbReference type="CDD" id="cd17535">
    <property type="entry name" value="REC_NarL-like"/>
    <property type="match status" value="1"/>
</dbReference>
<dbReference type="EMBL" id="CACRTU010000014">
    <property type="protein sequence ID" value="VYU10065.1"/>
    <property type="molecule type" value="Genomic_DNA"/>
</dbReference>
<dbReference type="Pfam" id="PF00072">
    <property type="entry name" value="Response_reg"/>
    <property type="match status" value="1"/>
</dbReference>
<keyword evidence="5" id="KW-0804">Transcription</keyword>
<keyword evidence="4" id="KW-0238">DNA-binding</keyword>
<dbReference type="PROSITE" id="PS50043">
    <property type="entry name" value="HTH_LUXR_2"/>
    <property type="match status" value="1"/>
</dbReference>
<dbReference type="AlphaFoldDB" id="A0A6N3C1V7"/>
<evidence type="ECO:0000256" key="6">
    <source>
        <dbReference type="ARBA" id="ARBA00024867"/>
    </source>
</evidence>
<dbReference type="PRINTS" id="PR00038">
    <property type="entry name" value="HTHLUXR"/>
</dbReference>
<dbReference type="GO" id="GO:0000160">
    <property type="term" value="P:phosphorelay signal transduction system"/>
    <property type="evidence" value="ECO:0007669"/>
    <property type="project" value="InterPro"/>
</dbReference>
<dbReference type="RefSeq" id="WP_156736604.1">
    <property type="nucleotide sequence ID" value="NZ_CACRTU010000014.1"/>
</dbReference>
<dbReference type="PANTHER" id="PTHR43214">
    <property type="entry name" value="TWO-COMPONENT RESPONSE REGULATOR"/>
    <property type="match status" value="1"/>
</dbReference>